<keyword evidence="2 3" id="KW-0560">Oxidoreductase</keyword>
<evidence type="ECO:0000259" key="4">
    <source>
        <dbReference type="Pfam" id="PF00389"/>
    </source>
</evidence>
<reference evidence="6" key="1">
    <citation type="journal article" date="2020" name="mSystems">
        <title>Genome- and Community-Level Interaction Insights into Carbon Utilization and Element Cycling Functions of Hydrothermarchaeota in Hydrothermal Sediment.</title>
        <authorList>
            <person name="Zhou Z."/>
            <person name="Liu Y."/>
            <person name="Xu W."/>
            <person name="Pan J."/>
            <person name="Luo Z.H."/>
            <person name="Li M."/>
        </authorList>
    </citation>
    <scope>NUCLEOTIDE SEQUENCE [LARGE SCALE GENOMIC DNA]</scope>
    <source>
        <strain evidence="6">SpSt-767</strain>
    </source>
</reference>
<evidence type="ECO:0000259" key="5">
    <source>
        <dbReference type="Pfam" id="PF02826"/>
    </source>
</evidence>
<comment type="similarity">
    <text evidence="1 3">Belongs to the D-isomer specific 2-hydroxyacid dehydrogenase family.</text>
</comment>
<dbReference type="Pfam" id="PF02826">
    <property type="entry name" value="2-Hacid_dh_C"/>
    <property type="match status" value="1"/>
</dbReference>
<dbReference type="PANTHER" id="PTHR10996:SF283">
    <property type="entry name" value="GLYOXYLATE_HYDROXYPYRUVATE REDUCTASE B"/>
    <property type="match status" value="1"/>
</dbReference>
<dbReference type="PANTHER" id="PTHR10996">
    <property type="entry name" value="2-HYDROXYACID DEHYDROGENASE-RELATED"/>
    <property type="match status" value="1"/>
</dbReference>
<evidence type="ECO:0000313" key="6">
    <source>
        <dbReference type="EMBL" id="HHS30556.1"/>
    </source>
</evidence>
<dbReference type="GO" id="GO:0016618">
    <property type="term" value="F:hydroxypyruvate reductase [NAD(P)H] activity"/>
    <property type="evidence" value="ECO:0007669"/>
    <property type="project" value="TreeGrafter"/>
</dbReference>
<dbReference type="GO" id="GO:0051287">
    <property type="term" value="F:NAD binding"/>
    <property type="evidence" value="ECO:0007669"/>
    <property type="project" value="InterPro"/>
</dbReference>
<dbReference type="InterPro" id="IPR036291">
    <property type="entry name" value="NAD(P)-bd_dom_sf"/>
</dbReference>
<dbReference type="InterPro" id="IPR029752">
    <property type="entry name" value="D-isomer_DH_CS1"/>
</dbReference>
<dbReference type="GO" id="GO:0030267">
    <property type="term" value="F:glyoxylate reductase (NADPH) activity"/>
    <property type="evidence" value="ECO:0007669"/>
    <property type="project" value="TreeGrafter"/>
</dbReference>
<dbReference type="Pfam" id="PF00389">
    <property type="entry name" value="2-Hacid_dh"/>
    <property type="match status" value="1"/>
</dbReference>
<dbReference type="SUPFAM" id="SSF52283">
    <property type="entry name" value="Formate/glycerate dehydrogenase catalytic domain-like"/>
    <property type="match status" value="1"/>
</dbReference>
<name>A0A7V6A5V8_9BACT</name>
<sequence length="332" mass="35952">MPKPKVLVTRLIPQAGLDLLQEMCDLEINPEDRPLTRAELLARVADKEGVLGQMADRIDAEFFEAARVLKGYANYAVGFDNIDVTEATRRRIPVSNTPGVLTLATAEAAWALLFAVARRVVETDKIMRSGTWQGWGPMQFHGQEVTGKTLGIVGAGRIGTAMALMSAGFKMRVLYTNASGRKNQALKIELGARLVSFDELVADSDFISIHTPLTPATRHLFRADTFARMKPTAILINVARGPVIKEDDLVAALRARRIAGAGLDVYEFEPRMTAGLADLDNAVLLPHIGSATTGSRTGMAVLAARNLLAMLQGEKPENCLNPEIYEPGATST</sequence>
<dbReference type="FunFam" id="3.40.50.720:FF:000462">
    <property type="entry name" value="Glyoxylate reductase (NADP+)"/>
    <property type="match status" value="1"/>
</dbReference>
<feature type="domain" description="D-isomer specific 2-hydroxyacid dehydrogenase NAD-binding" evidence="5">
    <location>
        <begin position="111"/>
        <end position="289"/>
    </location>
</feature>
<organism evidence="6">
    <name type="scientific">Desulfobacca acetoxidans</name>
    <dbReference type="NCBI Taxonomy" id="60893"/>
    <lineage>
        <taxon>Bacteria</taxon>
        <taxon>Pseudomonadati</taxon>
        <taxon>Thermodesulfobacteriota</taxon>
        <taxon>Desulfobaccia</taxon>
        <taxon>Desulfobaccales</taxon>
        <taxon>Desulfobaccaceae</taxon>
        <taxon>Desulfobacca</taxon>
    </lineage>
</organism>
<evidence type="ECO:0000256" key="2">
    <source>
        <dbReference type="ARBA" id="ARBA00023002"/>
    </source>
</evidence>
<dbReference type="PROSITE" id="PS00065">
    <property type="entry name" value="D_2_HYDROXYACID_DH_1"/>
    <property type="match status" value="1"/>
</dbReference>
<protein>
    <submittedName>
        <fullName evidence="6">D-glycerate dehydrogenase</fullName>
    </submittedName>
</protein>
<dbReference type="InterPro" id="IPR006140">
    <property type="entry name" value="D-isomer_DH_NAD-bd"/>
</dbReference>
<dbReference type="GO" id="GO:0005829">
    <property type="term" value="C:cytosol"/>
    <property type="evidence" value="ECO:0007669"/>
    <property type="project" value="TreeGrafter"/>
</dbReference>
<proteinExistence type="inferred from homology"/>
<evidence type="ECO:0000256" key="3">
    <source>
        <dbReference type="RuleBase" id="RU003719"/>
    </source>
</evidence>
<dbReference type="Gene3D" id="3.40.50.720">
    <property type="entry name" value="NAD(P)-binding Rossmann-like Domain"/>
    <property type="match status" value="2"/>
</dbReference>
<dbReference type="EMBL" id="DTGR01000200">
    <property type="protein sequence ID" value="HHS30556.1"/>
    <property type="molecule type" value="Genomic_DNA"/>
</dbReference>
<comment type="caution">
    <text evidence="6">The sequence shown here is derived from an EMBL/GenBank/DDBJ whole genome shotgun (WGS) entry which is preliminary data.</text>
</comment>
<dbReference type="CDD" id="cd05301">
    <property type="entry name" value="GDH"/>
    <property type="match status" value="1"/>
</dbReference>
<dbReference type="SUPFAM" id="SSF51735">
    <property type="entry name" value="NAD(P)-binding Rossmann-fold domains"/>
    <property type="match status" value="1"/>
</dbReference>
<dbReference type="AlphaFoldDB" id="A0A7V6A5V8"/>
<dbReference type="InterPro" id="IPR050223">
    <property type="entry name" value="D-isomer_2-hydroxyacid_DH"/>
</dbReference>
<accession>A0A7V6A5V8</accession>
<evidence type="ECO:0000256" key="1">
    <source>
        <dbReference type="ARBA" id="ARBA00005854"/>
    </source>
</evidence>
<gene>
    <name evidence="6" type="ORF">ENV52_12750</name>
</gene>
<dbReference type="InterPro" id="IPR006139">
    <property type="entry name" value="D-isomer_2_OHA_DH_cat_dom"/>
</dbReference>
<feature type="domain" description="D-isomer specific 2-hydroxyacid dehydrogenase catalytic" evidence="4">
    <location>
        <begin position="6"/>
        <end position="321"/>
    </location>
</feature>